<protein>
    <submittedName>
        <fullName evidence="1">38</fullName>
    </submittedName>
</protein>
<reference evidence="1 2" key="1">
    <citation type="journal article" date="2004" name="Extremophiles">
        <title>The Genome of BCJA1, a Bacteriophage Active Against the Alkaliphilic Bacterium, Bacillus clarkii.</title>
        <authorList>
            <person name="Kropinski A.M."/>
            <person name="Hayward M."/>
            <person name="Agnew D."/>
            <person name="Jarrell K.F."/>
        </authorList>
    </citation>
    <scope>NUCLEOTIDE SEQUENCE [LARGE SCALE GENOMIC DNA]</scope>
</reference>
<gene>
    <name evidence="1" type="primary">38</name>
</gene>
<dbReference type="RefSeq" id="YP_164416.1">
    <property type="nucleotide sequence ID" value="NC_006557.1"/>
</dbReference>
<dbReference type="Proteomes" id="UP000001585">
    <property type="component" value="Segment"/>
</dbReference>
<proteinExistence type="predicted"/>
<accession>Q5YA72</accession>
<evidence type="ECO:0000313" key="2">
    <source>
        <dbReference type="Proteomes" id="UP000001585"/>
    </source>
</evidence>
<evidence type="ECO:0000313" key="1">
    <source>
        <dbReference type="EMBL" id="AAU85085.1"/>
    </source>
</evidence>
<keyword evidence="2" id="KW-1185">Reference proteome</keyword>
<sequence>MLTKQLLKETFEKAKEENSEFVFVGIEAEGVQETICIPQRSFNEKQAFYERSYTDELVHVMNKNVFIRGLSYGSSEELDIIA</sequence>
<name>Q5YA72_9CAUD</name>
<dbReference type="EMBL" id="AY616446">
    <property type="protein sequence ID" value="AAU85085.1"/>
    <property type="molecule type" value="Genomic_DNA"/>
</dbReference>
<dbReference type="KEGG" id="vg:3197277"/>
<organism evidence="1 2">
    <name type="scientific">Bacillus phage BCASJ1c</name>
    <dbReference type="NCBI Taxonomy" id="294382"/>
    <lineage>
        <taxon>Viruses</taxon>
        <taxon>Duplodnaviria</taxon>
        <taxon>Heunggongvirae</taxon>
        <taxon>Uroviricota</taxon>
        <taxon>Caudoviricetes</taxon>
        <taxon>Jarrellvirus</taxon>
        <taxon>Jarrellvirus BCAJ1</taxon>
    </lineage>
</organism>